<accession>A0A8C6T482</accession>
<reference evidence="1" key="1">
    <citation type="submission" date="2025-08" db="UniProtKB">
        <authorList>
            <consortium name="Ensembl"/>
        </authorList>
    </citation>
    <scope>IDENTIFICATION</scope>
</reference>
<protein>
    <recommendedName>
        <fullName evidence="3">DUF4806 domain-containing protein</fullName>
    </recommendedName>
</protein>
<dbReference type="Ensembl" id="ENSNMLT00000017497.1">
    <property type="protein sequence ID" value="ENSNMLP00000015569.1"/>
    <property type="gene ID" value="ENSNMLG00000010319.1"/>
</dbReference>
<reference evidence="1" key="2">
    <citation type="submission" date="2025-09" db="UniProtKB">
        <authorList>
            <consortium name="Ensembl"/>
        </authorList>
    </citation>
    <scope>IDENTIFICATION</scope>
</reference>
<keyword evidence="2" id="KW-1185">Reference proteome</keyword>
<dbReference type="Proteomes" id="UP000694523">
    <property type="component" value="Unplaced"/>
</dbReference>
<evidence type="ECO:0000313" key="1">
    <source>
        <dbReference type="Ensembl" id="ENSNMLP00000015569.1"/>
    </source>
</evidence>
<proteinExistence type="predicted"/>
<sequence>MFHIVVFDNSNEVEVVPSKWIKNGECMWPAGKLDNIKNAIKNRQQPGKDWRRHKARIIYSSDDYNQARRKLPEAVLHTDLGTDEEESPRHIKGKECKTSIEPISVCVKMWRGVLGSKSGVDLNLLLRFNLEMFPLNTVEDVGQLEEQLQSADLQIQLVTLKGGMDVRDSVWRIMHTLLSTSLAKQVNMRGINGKIGFQRLKLREVVIAAVRRNRLTSGATEQEIEGTIKRWLHLAPDRAGGRKARMRSSMNSC</sequence>
<name>A0A8C6T482_9GOBI</name>
<evidence type="ECO:0008006" key="3">
    <source>
        <dbReference type="Google" id="ProtNLM"/>
    </source>
</evidence>
<dbReference type="PANTHER" id="PTHR34153">
    <property type="entry name" value="SI:CH211-262H13.3-RELATED-RELATED"/>
    <property type="match status" value="1"/>
</dbReference>
<dbReference type="AlphaFoldDB" id="A0A8C6T482"/>
<dbReference type="PANTHER" id="PTHR34153:SF2">
    <property type="entry name" value="SI:CH211-262H13.3-RELATED"/>
    <property type="match status" value="1"/>
</dbReference>
<evidence type="ECO:0000313" key="2">
    <source>
        <dbReference type="Proteomes" id="UP000694523"/>
    </source>
</evidence>
<organism evidence="1 2">
    <name type="scientific">Neogobius melanostomus</name>
    <name type="common">round goby</name>
    <dbReference type="NCBI Taxonomy" id="47308"/>
    <lineage>
        <taxon>Eukaryota</taxon>
        <taxon>Metazoa</taxon>
        <taxon>Chordata</taxon>
        <taxon>Craniata</taxon>
        <taxon>Vertebrata</taxon>
        <taxon>Euteleostomi</taxon>
        <taxon>Actinopterygii</taxon>
        <taxon>Neopterygii</taxon>
        <taxon>Teleostei</taxon>
        <taxon>Neoteleostei</taxon>
        <taxon>Acanthomorphata</taxon>
        <taxon>Gobiaria</taxon>
        <taxon>Gobiiformes</taxon>
        <taxon>Gobioidei</taxon>
        <taxon>Gobiidae</taxon>
        <taxon>Benthophilinae</taxon>
        <taxon>Neogobiini</taxon>
        <taxon>Neogobius</taxon>
    </lineage>
</organism>